<evidence type="ECO:0000259" key="2">
    <source>
        <dbReference type="SMART" id="SM00899"/>
    </source>
</evidence>
<keyword evidence="4" id="KW-1185">Reference proteome</keyword>
<proteinExistence type="predicted"/>
<dbReference type="InterPro" id="IPR038157">
    <property type="entry name" value="FeoA_core_dom"/>
</dbReference>
<evidence type="ECO:0000313" key="3">
    <source>
        <dbReference type="EMBL" id="NYZ66012.1"/>
    </source>
</evidence>
<dbReference type="InterPro" id="IPR052713">
    <property type="entry name" value="FeoA"/>
</dbReference>
<sequence>MQFTLKHLQVGESGHVTGICNSNPHYRRQLLAMGITPGTVITVSRVAPLGDPIEVTLRGYRLSLRRNEADVVQVEKLS</sequence>
<dbReference type="PANTHER" id="PTHR42954:SF2">
    <property type="entry name" value="FE(2+) TRANSPORT PROTEIN A"/>
    <property type="match status" value="1"/>
</dbReference>
<dbReference type="RefSeq" id="WP_180568038.1">
    <property type="nucleotide sequence ID" value="NZ_JACCKB010000009.1"/>
</dbReference>
<dbReference type="EMBL" id="JACCKB010000009">
    <property type="protein sequence ID" value="NYZ66012.1"/>
    <property type="molecule type" value="Genomic_DNA"/>
</dbReference>
<organism evidence="3 4">
    <name type="scientific">Spartinivicinus marinus</name>
    <dbReference type="NCBI Taxonomy" id="2994442"/>
    <lineage>
        <taxon>Bacteria</taxon>
        <taxon>Pseudomonadati</taxon>
        <taxon>Pseudomonadota</taxon>
        <taxon>Gammaproteobacteria</taxon>
        <taxon>Oceanospirillales</taxon>
        <taxon>Zooshikellaceae</taxon>
        <taxon>Spartinivicinus</taxon>
    </lineage>
</organism>
<dbReference type="Pfam" id="PF04023">
    <property type="entry name" value="FeoA"/>
    <property type="match status" value="1"/>
</dbReference>
<comment type="caution">
    <text evidence="3">The sequence shown here is derived from an EMBL/GenBank/DDBJ whole genome shotgun (WGS) entry which is preliminary data.</text>
</comment>
<reference evidence="3 4" key="1">
    <citation type="submission" date="2020-07" db="EMBL/GenBank/DDBJ databases">
        <title>Endozoicomonas sp. nov., isolated from sediment.</title>
        <authorList>
            <person name="Gu T."/>
        </authorList>
    </citation>
    <scope>NUCLEOTIDE SEQUENCE [LARGE SCALE GENOMIC DNA]</scope>
    <source>
        <strain evidence="3 4">SM1973</strain>
    </source>
</reference>
<protein>
    <submittedName>
        <fullName evidence="3">Ferrous iron transport protein A</fullName>
    </submittedName>
</protein>
<dbReference type="Proteomes" id="UP000569732">
    <property type="component" value="Unassembled WGS sequence"/>
</dbReference>
<feature type="domain" description="Ferrous iron transporter FeoA-like" evidence="2">
    <location>
        <begin position="3"/>
        <end position="76"/>
    </location>
</feature>
<accession>A0A853I3E4</accession>
<dbReference type="InterPro" id="IPR007167">
    <property type="entry name" value="Fe-transptr_FeoA-like"/>
</dbReference>
<dbReference type="AlphaFoldDB" id="A0A853I3E4"/>
<evidence type="ECO:0000313" key="4">
    <source>
        <dbReference type="Proteomes" id="UP000569732"/>
    </source>
</evidence>
<dbReference type="Gene3D" id="2.30.30.90">
    <property type="match status" value="1"/>
</dbReference>
<dbReference type="SUPFAM" id="SSF50037">
    <property type="entry name" value="C-terminal domain of transcriptional repressors"/>
    <property type="match status" value="1"/>
</dbReference>
<evidence type="ECO:0000256" key="1">
    <source>
        <dbReference type="ARBA" id="ARBA00023004"/>
    </source>
</evidence>
<dbReference type="GO" id="GO:0046914">
    <property type="term" value="F:transition metal ion binding"/>
    <property type="evidence" value="ECO:0007669"/>
    <property type="project" value="InterPro"/>
</dbReference>
<dbReference type="InterPro" id="IPR008988">
    <property type="entry name" value="Transcriptional_repressor_C"/>
</dbReference>
<dbReference type="PANTHER" id="PTHR42954">
    <property type="entry name" value="FE(2+) TRANSPORT PROTEIN A"/>
    <property type="match status" value="1"/>
</dbReference>
<gene>
    <name evidence="3" type="ORF">H0A36_08295</name>
</gene>
<dbReference type="SMART" id="SM00899">
    <property type="entry name" value="FeoA"/>
    <property type="match status" value="1"/>
</dbReference>
<keyword evidence="1" id="KW-0408">Iron</keyword>
<name>A0A853I3E4_9GAMM</name>